<dbReference type="Proteomes" id="UP000499080">
    <property type="component" value="Unassembled WGS sequence"/>
</dbReference>
<proteinExistence type="predicted"/>
<name>A0A4Y2JER4_ARAVE</name>
<evidence type="ECO:0000313" key="1">
    <source>
        <dbReference type="EMBL" id="GBM88414.1"/>
    </source>
</evidence>
<comment type="caution">
    <text evidence="1">The sequence shown here is derived from an EMBL/GenBank/DDBJ whole genome shotgun (WGS) entry which is preliminary data.</text>
</comment>
<feature type="non-terminal residue" evidence="1">
    <location>
        <position position="65"/>
    </location>
</feature>
<dbReference type="EMBL" id="BGPR01110214">
    <property type="protein sequence ID" value="GBM88414.1"/>
    <property type="molecule type" value="Genomic_DNA"/>
</dbReference>
<accession>A0A4Y2JER4</accession>
<dbReference type="OrthoDB" id="8300209at2759"/>
<reference evidence="1 2" key="1">
    <citation type="journal article" date="2019" name="Sci. Rep.">
        <title>Orb-weaving spider Araneus ventricosus genome elucidates the spidroin gene catalogue.</title>
        <authorList>
            <person name="Kono N."/>
            <person name="Nakamura H."/>
            <person name="Ohtoshi R."/>
            <person name="Moran D.A.P."/>
            <person name="Shinohara A."/>
            <person name="Yoshida Y."/>
            <person name="Fujiwara M."/>
            <person name="Mori M."/>
            <person name="Tomita M."/>
            <person name="Arakawa K."/>
        </authorList>
    </citation>
    <scope>NUCLEOTIDE SEQUENCE [LARGE SCALE GENOMIC DNA]</scope>
</reference>
<evidence type="ECO:0000313" key="2">
    <source>
        <dbReference type="Proteomes" id="UP000499080"/>
    </source>
</evidence>
<sequence length="65" mass="7332">MAIQKSSLPTSFVNEVVKIVEDETIVRSNFKSVSDVYSWIEEYGRTSDTKLNLRSSGPYGTRLVC</sequence>
<organism evidence="1 2">
    <name type="scientific">Araneus ventricosus</name>
    <name type="common">Orbweaver spider</name>
    <name type="synonym">Epeira ventricosa</name>
    <dbReference type="NCBI Taxonomy" id="182803"/>
    <lineage>
        <taxon>Eukaryota</taxon>
        <taxon>Metazoa</taxon>
        <taxon>Ecdysozoa</taxon>
        <taxon>Arthropoda</taxon>
        <taxon>Chelicerata</taxon>
        <taxon>Arachnida</taxon>
        <taxon>Araneae</taxon>
        <taxon>Araneomorphae</taxon>
        <taxon>Entelegynae</taxon>
        <taxon>Araneoidea</taxon>
        <taxon>Araneidae</taxon>
        <taxon>Araneus</taxon>
    </lineage>
</organism>
<gene>
    <name evidence="1" type="ORF">AVEN_216294_1</name>
</gene>
<dbReference type="AlphaFoldDB" id="A0A4Y2JER4"/>
<keyword evidence="2" id="KW-1185">Reference proteome</keyword>
<protein>
    <submittedName>
        <fullName evidence="1">Uncharacterized protein</fullName>
    </submittedName>
</protein>